<sequence>MRNRLASFGIRLATGVAALAVVCGPSVGHAVAAEESLLLRDSFPLGSGGSKALCQVQSRTTDQANRSPLDRTWAIVCRDSALPVGYVFALRHGQDDELARLADRRRQKVTCLDASRASVAGRMRTDCRWKDPDLAYEVVSVARGNTTFVVEGFSAYHGALDLALRSIYADRILDEPIEIATTSINDTEAYARIQALTLDPATALAEGYRRNNSGDYAEAAAYFETLDQRQASTGDVPIDRVEFLVNAGLQRSNLGQFAEADRLFSEAAAMPAGSGVVERLRRNYEAIHLLNQERYAQALDRLGQPLRQTSAMGADSLRATMELTPSVSRRINASDLTANAMGLVDDLRLTDDERATILDAQSLQLRGTALRLVGRKVEARAALEQAQARALAVRNGRVVSIVRMRAQVLNELATIAEDEGRISDAEALLRSALEIVSVQYPETRSMAAAQARLAAYLMRHGRPAEAEPLYRQVVARSVERENGLSGLSRQMSPYFDLLAARMSGDAATSDAFFQASQVLVRPGVAETQAVLSRELSGGSDEAARLFRQSNSLTRAIERARMTYAALQRLDDASARSDEIADAAKRVNELEAQEQATVIELANYARYRVVTQRVIGQKELQEGLAPNEAYAKMAVLGQDVFVFFANKDKAVGYRAPITSAELDASVKAIRDSISRFDGKQYVTGTFAAKEAVAVYKALFGPVASDLQAAKHLIFEPDGAMLKLPVNVLIADEGSAQDYLQQAESPAGDPFDLRAVQWLAKDKLVSTAVSARSFMDARKQPASKAHEAYLGMGRNAAVVQSSGQVGPRVRGSDGAAGNDCDWPLTTWSRPISEAELLKARMLLSGQGTDLMVGPAFSDTAIKSRVDLDNFRILHFATHGLVTPPQPSCAARPALVTSFGAQGSDGLLSFAEIFDLKLDADMVILSACDTAGEADVIATRETGLATGGGSALEGLVRAFIGAGSRSVLASHWPAPDDFDATARLINGLFAAAPGTPSGEALLKAQQGLMSDVDTSHPYYWAGFAVIGDGARPLVSQGARMAASVEGKAGAPSMITEGI</sequence>
<name>A0A0B9A4P4_9SPHN</name>
<reference evidence="2 3" key="1">
    <citation type="submission" date="2014-10" db="EMBL/GenBank/DDBJ databases">
        <title>Draft genome sequence of Novosphingobium subterraneum DSM 12447.</title>
        <authorList>
            <person name="Gan H.M."/>
            <person name="Gan H.Y."/>
            <person name="Savka M.A."/>
        </authorList>
    </citation>
    <scope>NUCLEOTIDE SEQUENCE [LARGE SCALE GENOMIC DNA]</scope>
    <source>
        <strain evidence="2 3">DSM 12447</strain>
    </source>
</reference>
<dbReference type="SMART" id="SM00028">
    <property type="entry name" value="TPR"/>
    <property type="match status" value="4"/>
</dbReference>
<feature type="domain" description="CHAT" evidence="1">
    <location>
        <begin position="690"/>
        <end position="1025"/>
    </location>
</feature>
<comment type="caution">
    <text evidence="2">The sequence shown here is derived from an EMBL/GenBank/DDBJ whole genome shotgun (WGS) entry which is preliminary data.</text>
</comment>
<dbReference type="InterPro" id="IPR011990">
    <property type="entry name" value="TPR-like_helical_dom_sf"/>
</dbReference>
<dbReference type="RefSeq" id="WP_156135787.1">
    <property type="nucleotide sequence ID" value="NZ_JRVC01000012.1"/>
</dbReference>
<dbReference type="InterPro" id="IPR019734">
    <property type="entry name" value="TPR_rpt"/>
</dbReference>
<proteinExistence type="predicted"/>
<dbReference type="InterPro" id="IPR024983">
    <property type="entry name" value="CHAT_dom"/>
</dbReference>
<protein>
    <submittedName>
        <fullName evidence="2">TPR repeat-containing protein</fullName>
    </submittedName>
</protein>
<dbReference type="EMBL" id="JRVC01000012">
    <property type="protein sequence ID" value="KHS45536.1"/>
    <property type="molecule type" value="Genomic_DNA"/>
</dbReference>
<dbReference type="SUPFAM" id="SSF48452">
    <property type="entry name" value="TPR-like"/>
    <property type="match status" value="2"/>
</dbReference>
<evidence type="ECO:0000313" key="3">
    <source>
        <dbReference type="Proteomes" id="UP000031338"/>
    </source>
</evidence>
<dbReference type="AlphaFoldDB" id="A0A0B9A4P4"/>
<evidence type="ECO:0000259" key="1">
    <source>
        <dbReference type="Pfam" id="PF12770"/>
    </source>
</evidence>
<dbReference type="STRING" id="48936.NJ75_02555"/>
<dbReference type="Proteomes" id="UP000031338">
    <property type="component" value="Unassembled WGS sequence"/>
</dbReference>
<keyword evidence="3" id="KW-1185">Reference proteome</keyword>
<gene>
    <name evidence="2" type="ORF">NJ75_02555</name>
</gene>
<organism evidence="2 3">
    <name type="scientific">Novosphingobium subterraneum</name>
    <dbReference type="NCBI Taxonomy" id="48936"/>
    <lineage>
        <taxon>Bacteria</taxon>
        <taxon>Pseudomonadati</taxon>
        <taxon>Pseudomonadota</taxon>
        <taxon>Alphaproteobacteria</taxon>
        <taxon>Sphingomonadales</taxon>
        <taxon>Sphingomonadaceae</taxon>
        <taxon>Novosphingobium</taxon>
    </lineage>
</organism>
<dbReference type="Pfam" id="PF12770">
    <property type="entry name" value="CHAT"/>
    <property type="match status" value="1"/>
</dbReference>
<accession>A0A0B9A4P4</accession>
<dbReference type="Gene3D" id="1.25.40.10">
    <property type="entry name" value="Tetratricopeptide repeat domain"/>
    <property type="match status" value="2"/>
</dbReference>
<dbReference type="PATRIC" id="fig|48936.3.peg.2561"/>
<evidence type="ECO:0000313" key="2">
    <source>
        <dbReference type="EMBL" id="KHS45536.1"/>
    </source>
</evidence>